<comment type="caution">
    <text evidence="2">The sequence shown here is derived from an EMBL/GenBank/DDBJ whole genome shotgun (WGS) entry which is preliminary data.</text>
</comment>
<name>A0A2M7XCA1_9BACT</name>
<evidence type="ECO:0000313" key="2">
    <source>
        <dbReference type="EMBL" id="PJA45452.1"/>
    </source>
</evidence>
<dbReference type="Proteomes" id="UP000229385">
    <property type="component" value="Unassembled WGS sequence"/>
</dbReference>
<accession>A0A2M7XCA1</accession>
<sequence>MKTIKRVIELIILLIALGAALYTQRVPILDWVREMSEPPLPEAISYETVTEETIEGEVGIEEEGAEEVIEEALPPTQEEASVTEVGEEEEVVVEEDPESDEETLEPTLEGTILPASINLAVPFTSQAPHGSWTEPYQEACEEASVYMVEQYYAGEREGVINPDKADLDLLNIVAFEEELFGYYEDTTAEQTGTFAELMFGFSNVILIEDPTVEDIKAQLAAGYPVIVPAAGRLLGNPYFTAPGPVYHMLVIRGYTVGNKFIVNDPGTRHGEAYLYDFETIMSAMHDWNGGGEITGGRKVVLVIQP</sequence>
<organism evidence="2 3">
    <name type="scientific">Candidatus Uhrbacteria bacterium CG_4_9_14_3_um_filter_50_9</name>
    <dbReference type="NCBI Taxonomy" id="1975035"/>
    <lineage>
        <taxon>Bacteria</taxon>
        <taxon>Candidatus Uhriibacteriota</taxon>
    </lineage>
</organism>
<dbReference type="Pfam" id="PF13529">
    <property type="entry name" value="Peptidase_C39_2"/>
    <property type="match status" value="1"/>
</dbReference>
<dbReference type="AlphaFoldDB" id="A0A2M7XCA1"/>
<proteinExistence type="predicted"/>
<dbReference type="Gene3D" id="3.90.70.10">
    <property type="entry name" value="Cysteine proteinases"/>
    <property type="match status" value="1"/>
</dbReference>
<evidence type="ECO:0000259" key="1">
    <source>
        <dbReference type="Pfam" id="PF13529"/>
    </source>
</evidence>
<protein>
    <recommendedName>
        <fullName evidence="1">Peptidase C39-like domain-containing protein</fullName>
    </recommendedName>
</protein>
<evidence type="ECO:0000313" key="3">
    <source>
        <dbReference type="Proteomes" id="UP000229385"/>
    </source>
</evidence>
<gene>
    <name evidence="2" type="ORF">CO174_03030</name>
</gene>
<dbReference type="EMBL" id="PFWU01000036">
    <property type="protein sequence ID" value="PJA45452.1"/>
    <property type="molecule type" value="Genomic_DNA"/>
</dbReference>
<reference evidence="3" key="1">
    <citation type="submission" date="2017-09" db="EMBL/GenBank/DDBJ databases">
        <title>Depth-based differentiation of microbial function through sediment-hosted aquifers and enrichment of novel symbionts in the deep terrestrial subsurface.</title>
        <authorList>
            <person name="Probst A.J."/>
            <person name="Ladd B."/>
            <person name="Jarett J.K."/>
            <person name="Geller-Mcgrath D.E."/>
            <person name="Sieber C.M.K."/>
            <person name="Emerson J.B."/>
            <person name="Anantharaman K."/>
            <person name="Thomas B.C."/>
            <person name="Malmstrom R."/>
            <person name="Stieglmeier M."/>
            <person name="Klingl A."/>
            <person name="Woyke T."/>
            <person name="Ryan C.M."/>
            <person name="Banfield J.F."/>
        </authorList>
    </citation>
    <scope>NUCLEOTIDE SEQUENCE [LARGE SCALE GENOMIC DNA]</scope>
</reference>
<feature type="domain" description="Peptidase C39-like" evidence="1">
    <location>
        <begin position="119"/>
        <end position="265"/>
    </location>
</feature>
<dbReference type="InterPro" id="IPR039564">
    <property type="entry name" value="Peptidase_C39-like"/>
</dbReference>